<reference evidence="2" key="3">
    <citation type="submission" date="2015-04" db="UniProtKB">
        <authorList>
            <consortium name="EnsemblPlants"/>
        </authorList>
    </citation>
    <scope>IDENTIFICATION</scope>
</reference>
<organism evidence="2 3">
    <name type="scientific">Leersia perrieri</name>
    <dbReference type="NCBI Taxonomy" id="77586"/>
    <lineage>
        <taxon>Eukaryota</taxon>
        <taxon>Viridiplantae</taxon>
        <taxon>Streptophyta</taxon>
        <taxon>Embryophyta</taxon>
        <taxon>Tracheophyta</taxon>
        <taxon>Spermatophyta</taxon>
        <taxon>Magnoliopsida</taxon>
        <taxon>Liliopsida</taxon>
        <taxon>Poales</taxon>
        <taxon>Poaceae</taxon>
        <taxon>BOP clade</taxon>
        <taxon>Oryzoideae</taxon>
        <taxon>Oryzeae</taxon>
        <taxon>Oryzinae</taxon>
        <taxon>Leersia</taxon>
    </lineage>
</organism>
<dbReference type="HOGENOM" id="CLU_2945020_0_0_1"/>
<reference evidence="3" key="2">
    <citation type="submission" date="2013-12" db="EMBL/GenBank/DDBJ databases">
        <authorList>
            <person name="Yu Y."/>
            <person name="Lee S."/>
            <person name="de Baynast K."/>
            <person name="Wissotski M."/>
            <person name="Liu L."/>
            <person name="Talag J."/>
            <person name="Goicoechea J."/>
            <person name="Angelova A."/>
            <person name="Jetty R."/>
            <person name="Kudrna D."/>
            <person name="Golser W."/>
            <person name="Rivera L."/>
            <person name="Zhang J."/>
            <person name="Wing R."/>
        </authorList>
    </citation>
    <scope>NUCLEOTIDE SEQUENCE</scope>
</reference>
<protein>
    <submittedName>
        <fullName evidence="2">Uncharacterized protein</fullName>
    </submittedName>
</protein>
<dbReference type="Gramene" id="LPERR04G22750.1">
    <property type="protein sequence ID" value="LPERR04G22750.1"/>
    <property type="gene ID" value="LPERR04G22750"/>
</dbReference>
<dbReference type="AlphaFoldDB" id="A0A0D9WA80"/>
<evidence type="ECO:0000313" key="2">
    <source>
        <dbReference type="EnsemblPlants" id="LPERR04G22750.1"/>
    </source>
</evidence>
<feature type="region of interest" description="Disordered" evidence="1">
    <location>
        <begin position="1"/>
        <end position="52"/>
    </location>
</feature>
<evidence type="ECO:0000256" key="1">
    <source>
        <dbReference type="SAM" id="MobiDB-lite"/>
    </source>
</evidence>
<keyword evidence="3" id="KW-1185">Reference proteome</keyword>
<reference evidence="2 3" key="1">
    <citation type="submission" date="2012-08" db="EMBL/GenBank/DDBJ databases">
        <title>Oryza genome evolution.</title>
        <authorList>
            <person name="Wing R.A."/>
        </authorList>
    </citation>
    <scope>NUCLEOTIDE SEQUENCE</scope>
</reference>
<sequence>MPLARQSGQPAAPIYNGRRRHHASPSPPAGRASAAYGLPPRHTMPPPRSRHMHTAYLVVF</sequence>
<dbReference type="Proteomes" id="UP000032180">
    <property type="component" value="Chromosome 4"/>
</dbReference>
<name>A0A0D9WA80_9ORYZ</name>
<proteinExistence type="predicted"/>
<evidence type="ECO:0000313" key="3">
    <source>
        <dbReference type="Proteomes" id="UP000032180"/>
    </source>
</evidence>
<dbReference type="EnsemblPlants" id="LPERR04G22750.1">
    <property type="protein sequence ID" value="LPERR04G22750.1"/>
    <property type="gene ID" value="LPERR04G22750"/>
</dbReference>
<accession>A0A0D9WA80</accession>